<reference evidence="3" key="1">
    <citation type="journal article" date="2014" name="Front. Microbiol.">
        <title>High frequency of phylogenetically diverse reductive dehalogenase-homologous genes in deep subseafloor sedimentary metagenomes.</title>
        <authorList>
            <person name="Kawai M."/>
            <person name="Futagami T."/>
            <person name="Toyoda A."/>
            <person name="Takaki Y."/>
            <person name="Nishi S."/>
            <person name="Hori S."/>
            <person name="Arai W."/>
            <person name="Tsubouchi T."/>
            <person name="Morono Y."/>
            <person name="Uchiyama I."/>
            <person name="Ito T."/>
            <person name="Fujiyama A."/>
            <person name="Inagaki F."/>
            <person name="Takami H."/>
        </authorList>
    </citation>
    <scope>NUCLEOTIDE SEQUENCE</scope>
    <source>
        <strain evidence="3">Expedition CK06-06</strain>
    </source>
</reference>
<dbReference type="InterPro" id="IPR032466">
    <property type="entry name" value="Metal_Hydrolase"/>
</dbReference>
<feature type="non-terminal residue" evidence="3">
    <location>
        <position position="1"/>
    </location>
</feature>
<sequence length="161" mass="17712">TFLYSVDDEIDITRAAMEARPPGSRVEIWLCPENISYNPQELIIRAVELAREFGTRWHSHLAEDDTEQGLYRDQFGAGLVEWLNAEGLLEGGTFAHCIWLDDKDIELLGDTGAGIAHCPVSNQYLATGIMRLHDLRAANAVVGLGSDGSCCGNQDLILAMH</sequence>
<dbReference type="Pfam" id="PF01979">
    <property type="entry name" value="Amidohydro_1"/>
    <property type="match status" value="1"/>
</dbReference>
<dbReference type="EMBL" id="BART01005636">
    <property type="protein sequence ID" value="GAG68509.1"/>
    <property type="molecule type" value="Genomic_DNA"/>
</dbReference>
<feature type="domain" description="Amidohydrolase-related" evidence="2">
    <location>
        <begin position="23"/>
        <end position="154"/>
    </location>
</feature>
<dbReference type="Gene3D" id="3.20.20.140">
    <property type="entry name" value="Metal-dependent hydrolases"/>
    <property type="match status" value="1"/>
</dbReference>
<comment type="caution">
    <text evidence="3">The sequence shown here is derived from an EMBL/GenBank/DDBJ whole genome shotgun (WGS) entry which is preliminary data.</text>
</comment>
<feature type="non-terminal residue" evidence="3">
    <location>
        <position position="161"/>
    </location>
</feature>
<protein>
    <recommendedName>
        <fullName evidence="2">Amidohydrolase-related domain-containing protein</fullName>
    </recommendedName>
</protein>
<dbReference type="GO" id="GO:0016787">
    <property type="term" value="F:hydrolase activity"/>
    <property type="evidence" value="ECO:0007669"/>
    <property type="project" value="UniProtKB-KW"/>
</dbReference>
<dbReference type="AlphaFoldDB" id="X0ZGS9"/>
<organism evidence="3">
    <name type="scientific">marine sediment metagenome</name>
    <dbReference type="NCBI Taxonomy" id="412755"/>
    <lineage>
        <taxon>unclassified sequences</taxon>
        <taxon>metagenomes</taxon>
        <taxon>ecological metagenomes</taxon>
    </lineage>
</organism>
<name>X0ZGS9_9ZZZZ</name>
<dbReference type="InterPro" id="IPR050287">
    <property type="entry name" value="MTA/SAH_deaminase"/>
</dbReference>
<gene>
    <name evidence="3" type="ORF">S01H4_12909</name>
</gene>
<dbReference type="InterPro" id="IPR006680">
    <property type="entry name" value="Amidohydro-rel"/>
</dbReference>
<evidence type="ECO:0000313" key="3">
    <source>
        <dbReference type="EMBL" id="GAG68509.1"/>
    </source>
</evidence>
<evidence type="ECO:0000256" key="1">
    <source>
        <dbReference type="ARBA" id="ARBA00022801"/>
    </source>
</evidence>
<evidence type="ECO:0000259" key="2">
    <source>
        <dbReference type="Pfam" id="PF01979"/>
    </source>
</evidence>
<accession>X0ZGS9</accession>
<dbReference type="PANTHER" id="PTHR43794">
    <property type="entry name" value="AMINOHYDROLASE SSNA-RELATED"/>
    <property type="match status" value="1"/>
</dbReference>
<dbReference type="PANTHER" id="PTHR43794:SF11">
    <property type="entry name" value="AMIDOHYDROLASE-RELATED DOMAIN-CONTAINING PROTEIN"/>
    <property type="match status" value="1"/>
</dbReference>
<keyword evidence="1" id="KW-0378">Hydrolase</keyword>
<dbReference type="SUPFAM" id="SSF51556">
    <property type="entry name" value="Metallo-dependent hydrolases"/>
    <property type="match status" value="1"/>
</dbReference>
<proteinExistence type="predicted"/>